<dbReference type="GO" id="GO:0036431">
    <property type="term" value="F:dCMP kinase activity"/>
    <property type="evidence" value="ECO:0007669"/>
    <property type="project" value="InterPro"/>
</dbReference>
<protein>
    <recommendedName>
        <fullName evidence="1">(d)CMP kinase</fullName>
        <ecNumber evidence="1">2.7.4.25</ecNumber>
    </recommendedName>
</protein>
<dbReference type="InterPro" id="IPR011994">
    <property type="entry name" value="Cytidylate_kinase_dom"/>
</dbReference>
<gene>
    <name evidence="9" type="ORF">HUK83_10930</name>
</gene>
<feature type="non-terminal residue" evidence="9">
    <location>
        <position position="1"/>
    </location>
</feature>
<evidence type="ECO:0000259" key="8">
    <source>
        <dbReference type="Pfam" id="PF02224"/>
    </source>
</evidence>
<reference evidence="9 10" key="1">
    <citation type="submission" date="2020-06" db="EMBL/GenBank/DDBJ databases">
        <title>Description of novel acetic acid bacteria.</title>
        <authorList>
            <person name="Sombolestani A."/>
        </authorList>
    </citation>
    <scope>NUCLEOTIDE SEQUENCE [LARGE SCALE GENOMIC DNA]</scope>
    <source>
        <strain evidence="9 10">LMG 26838</strain>
    </source>
</reference>
<evidence type="ECO:0000256" key="3">
    <source>
        <dbReference type="ARBA" id="ARBA00022741"/>
    </source>
</evidence>
<dbReference type="EC" id="2.7.4.25" evidence="1"/>
<dbReference type="GO" id="GO:0006139">
    <property type="term" value="P:nucleobase-containing compound metabolic process"/>
    <property type="evidence" value="ECO:0007669"/>
    <property type="project" value="InterPro"/>
</dbReference>
<dbReference type="Proteomes" id="UP000565205">
    <property type="component" value="Unassembled WGS sequence"/>
</dbReference>
<proteinExistence type="predicted"/>
<dbReference type="GO" id="GO:0005524">
    <property type="term" value="F:ATP binding"/>
    <property type="evidence" value="ECO:0007669"/>
    <property type="project" value="UniProtKB-KW"/>
</dbReference>
<accession>A0A850NMP3</accession>
<keyword evidence="5" id="KW-0067">ATP-binding</keyword>
<evidence type="ECO:0000313" key="9">
    <source>
        <dbReference type="EMBL" id="NVN30843.1"/>
    </source>
</evidence>
<comment type="catalytic activity">
    <reaction evidence="6">
        <text>dCMP + ATP = dCDP + ADP</text>
        <dbReference type="Rhea" id="RHEA:25094"/>
        <dbReference type="ChEBI" id="CHEBI:30616"/>
        <dbReference type="ChEBI" id="CHEBI:57566"/>
        <dbReference type="ChEBI" id="CHEBI:58593"/>
        <dbReference type="ChEBI" id="CHEBI:456216"/>
        <dbReference type="EC" id="2.7.4.25"/>
    </reaction>
</comment>
<keyword evidence="2" id="KW-0808">Transferase</keyword>
<evidence type="ECO:0000256" key="2">
    <source>
        <dbReference type="ARBA" id="ARBA00022679"/>
    </source>
</evidence>
<keyword evidence="4 9" id="KW-0418">Kinase</keyword>
<evidence type="ECO:0000256" key="5">
    <source>
        <dbReference type="ARBA" id="ARBA00022840"/>
    </source>
</evidence>
<keyword evidence="3" id="KW-0547">Nucleotide-binding</keyword>
<comment type="catalytic activity">
    <reaction evidence="7">
        <text>CMP + ATP = CDP + ADP</text>
        <dbReference type="Rhea" id="RHEA:11600"/>
        <dbReference type="ChEBI" id="CHEBI:30616"/>
        <dbReference type="ChEBI" id="CHEBI:58069"/>
        <dbReference type="ChEBI" id="CHEBI:60377"/>
        <dbReference type="ChEBI" id="CHEBI:456216"/>
        <dbReference type="EC" id="2.7.4.25"/>
    </reaction>
</comment>
<dbReference type="Pfam" id="PF02224">
    <property type="entry name" value="Cytidylate_kin"/>
    <property type="match status" value="1"/>
</dbReference>
<evidence type="ECO:0000256" key="4">
    <source>
        <dbReference type="ARBA" id="ARBA00022777"/>
    </source>
</evidence>
<dbReference type="EMBL" id="JABXXQ010000230">
    <property type="protein sequence ID" value="NVN30843.1"/>
    <property type="molecule type" value="Genomic_DNA"/>
</dbReference>
<dbReference type="Gene3D" id="3.40.50.300">
    <property type="entry name" value="P-loop containing nucleotide triphosphate hydrolases"/>
    <property type="match status" value="1"/>
</dbReference>
<name>A0A850NMP3_9PROT</name>
<evidence type="ECO:0000256" key="1">
    <source>
        <dbReference type="ARBA" id="ARBA00012906"/>
    </source>
</evidence>
<feature type="domain" description="Cytidylate kinase" evidence="8">
    <location>
        <begin position="2"/>
        <end position="43"/>
    </location>
</feature>
<sequence length="55" mass="5711">LVARDAADAGRADAPLARAMDAVELDSSTLDIEAVLERALAIVAERAGAPRTDYS</sequence>
<dbReference type="AlphaFoldDB" id="A0A850NMP3"/>
<evidence type="ECO:0000313" key="10">
    <source>
        <dbReference type="Proteomes" id="UP000565205"/>
    </source>
</evidence>
<comment type="caution">
    <text evidence="9">The sequence shown here is derived from an EMBL/GenBank/DDBJ whole genome shotgun (WGS) entry which is preliminary data.</text>
</comment>
<dbReference type="InterPro" id="IPR027417">
    <property type="entry name" value="P-loop_NTPase"/>
</dbReference>
<organism evidence="9 10">
    <name type="scientific">Endobacter medicaginis</name>
    <dbReference type="NCBI Taxonomy" id="1181271"/>
    <lineage>
        <taxon>Bacteria</taxon>
        <taxon>Pseudomonadati</taxon>
        <taxon>Pseudomonadota</taxon>
        <taxon>Alphaproteobacteria</taxon>
        <taxon>Acetobacterales</taxon>
        <taxon>Acetobacteraceae</taxon>
        <taxon>Endobacter</taxon>
    </lineage>
</organism>
<evidence type="ECO:0000256" key="7">
    <source>
        <dbReference type="ARBA" id="ARBA00048478"/>
    </source>
</evidence>
<evidence type="ECO:0000256" key="6">
    <source>
        <dbReference type="ARBA" id="ARBA00047615"/>
    </source>
</evidence>